<feature type="domain" description="Ig-like" evidence="6">
    <location>
        <begin position="52"/>
        <end position="146"/>
    </location>
</feature>
<keyword evidence="5" id="KW-0472">Membrane</keyword>
<keyword evidence="5" id="KW-1133">Transmembrane helix</keyword>
<keyword evidence="2" id="KW-1015">Disulfide bond</keyword>
<dbReference type="InterPro" id="IPR007110">
    <property type="entry name" value="Ig-like_dom"/>
</dbReference>
<protein>
    <recommendedName>
        <fullName evidence="6">Ig-like domain-containing protein</fullName>
    </recommendedName>
</protein>
<dbReference type="InterPro" id="IPR003599">
    <property type="entry name" value="Ig_sub"/>
</dbReference>
<dbReference type="Pfam" id="PF13927">
    <property type="entry name" value="Ig_3"/>
    <property type="match status" value="1"/>
</dbReference>
<dbReference type="EMBL" id="CAXKWB010012013">
    <property type="protein sequence ID" value="CAL4103038.1"/>
    <property type="molecule type" value="Genomic_DNA"/>
</dbReference>
<proteinExistence type="predicted"/>
<organism evidence="7 8">
    <name type="scientific">Meganyctiphanes norvegica</name>
    <name type="common">Northern krill</name>
    <name type="synonym">Thysanopoda norvegica</name>
    <dbReference type="NCBI Taxonomy" id="48144"/>
    <lineage>
        <taxon>Eukaryota</taxon>
        <taxon>Metazoa</taxon>
        <taxon>Ecdysozoa</taxon>
        <taxon>Arthropoda</taxon>
        <taxon>Crustacea</taxon>
        <taxon>Multicrustacea</taxon>
        <taxon>Malacostraca</taxon>
        <taxon>Eumalacostraca</taxon>
        <taxon>Eucarida</taxon>
        <taxon>Euphausiacea</taxon>
        <taxon>Euphausiidae</taxon>
        <taxon>Meganyctiphanes</taxon>
    </lineage>
</organism>
<evidence type="ECO:0000256" key="2">
    <source>
        <dbReference type="ARBA" id="ARBA00023157"/>
    </source>
</evidence>
<dbReference type="PANTHER" id="PTHR44337">
    <property type="entry name" value="CARCINOEMBRYONIC ANTIGEN-RELATED CELL ADHESION MOLECULE 8"/>
    <property type="match status" value="1"/>
</dbReference>
<dbReference type="FunFam" id="2.60.40.10:FF:000032">
    <property type="entry name" value="palladin isoform X1"/>
    <property type="match status" value="1"/>
</dbReference>
<evidence type="ECO:0000256" key="1">
    <source>
        <dbReference type="ARBA" id="ARBA00022729"/>
    </source>
</evidence>
<dbReference type="Gene3D" id="2.60.40.10">
    <property type="entry name" value="Immunoglobulins"/>
    <property type="match status" value="2"/>
</dbReference>
<feature type="transmembrane region" description="Helical" evidence="5">
    <location>
        <begin position="60"/>
        <end position="80"/>
    </location>
</feature>
<dbReference type="InterPro" id="IPR013783">
    <property type="entry name" value="Ig-like_fold"/>
</dbReference>
<dbReference type="Proteomes" id="UP001497623">
    <property type="component" value="Unassembled WGS sequence"/>
</dbReference>
<dbReference type="InterPro" id="IPR052598">
    <property type="entry name" value="IgSF_CEA-related"/>
</dbReference>
<reference evidence="7 8" key="1">
    <citation type="submission" date="2024-05" db="EMBL/GenBank/DDBJ databases">
        <authorList>
            <person name="Wallberg A."/>
        </authorList>
    </citation>
    <scope>NUCLEOTIDE SEQUENCE [LARGE SCALE GENOMIC DNA]</scope>
</reference>
<feature type="non-terminal residue" evidence="7">
    <location>
        <position position="257"/>
    </location>
</feature>
<dbReference type="SMART" id="SM00409">
    <property type="entry name" value="IG"/>
    <property type="match status" value="2"/>
</dbReference>
<name>A0AAV2QVK9_MEGNR</name>
<sequence length="257" mass="29272">QVRKVLQVFSQITGTTYLQWLVLIYRTLGESIPQMFLQWLILISFNVLRFVPRSPNKMSWGYGLSILLALVYTGAAEGPYKITPGSALLLTCNDTKIGVDAYVEWIKDGEDDNMLKADNKYELLADRYKLNIMDTGPDDAGFYECRNKSPQFTMQFSVFYFNLENMEPVMTVTENDVVELKCLANGKPIPTVQWLKDGKKLNDSKYEYKANENLISNAELSFKNATKKDGGNYTCQVFSDVEPDKHFSTSTYVCVCK</sequence>
<evidence type="ECO:0000313" key="8">
    <source>
        <dbReference type="Proteomes" id="UP001497623"/>
    </source>
</evidence>
<evidence type="ECO:0000256" key="5">
    <source>
        <dbReference type="SAM" id="Phobius"/>
    </source>
</evidence>
<evidence type="ECO:0000256" key="3">
    <source>
        <dbReference type="ARBA" id="ARBA00023180"/>
    </source>
</evidence>
<dbReference type="AlphaFoldDB" id="A0AAV2QVK9"/>
<dbReference type="SMART" id="SM00408">
    <property type="entry name" value="IGc2"/>
    <property type="match status" value="2"/>
</dbReference>
<feature type="transmembrane region" description="Helical" evidence="5">
    <location>
        <begin position="31"/>
        <end position="48"/>
    </location>
</feature>
<feature type="domain" description="Ig-like" evidence="6">
    <location>
        <begin position="150"/>
        <end position="248"/>
    </location>
</feature>
<gene>
    <name evidence="7" type="ORF">MNOR_LOCUS17462</name>
</gene>
<keyword evidence="3" id="KW-0325">Glycoprotein</keyword>
<keyword evidence="8" id="KW-1185">Reference proteome</keyword>
<accession>A0AAV2QVK9</accession>
<keyword evidence="4" id="KW-0393">Immunoglobulin domain</keyword>
<dbReference type="PANTHER" id="PTHR44337:SF20">
    <property type="entry name" value="CARCINOEMBRYONIC ANTIGEN-RELATED CELL ADHESION MOLECULE 5-RELATED"/>
    <property type="match status" value="1"/>
</dbReference>
<keyword evidence="5" id="KW-0812">Transmembrane</keyword>
<evidence type="ECO:0000256" key="4">
    <source>
        <dbReference type="ARBA" id="ARBA00023319"/>
    </source>
</evidence>
<evidence type="ECO:0000259" key="6">
    <source>
        <dbReference type="PROSITE" id="PS50835"/>
    </source>
</evidence>
<keyword evidence="1" id="KW-0732">Signal</keyword>
<dbReference type="CDD" id="cd00096">
    <property type="entry name" value="Ig"/>
    <property type="match status" value="1"/>
</dbReference>
<dbReference type="PROSITE" id="PS50835">
    <property type="entry name" value="IG_LIKE"/>
    <property type="match status" value="2"/>
</dbReference>
<comment type="caution">
    <text evidence="7">The sequence shown here is derived from an EMBL/GenBank/DDBJ whole genome shotgun (WGS) entry which is preliminary data.</text>
</comment>
<dbReference type="InterPro" id="IPR003598">
    <property type="entry name" value="Ig_sub2"/>
</dbReference>
<dbReference type="InterPro" id="IPR036179">
    <property type="entry name" value="Ig-like_dom_sf"/>
</dbReference>
<evidence type="ECO:0000313" key="7">
    <source>
        <dbReference type="EMBL" id="CAL4103038.1"/>
    </source>
</evidence>
<feature type="non-terminal residue" evidence="7">
    <location>
        <position position="1"/>
    </location>
</feature>
<dbReference type="SUPFAM" id="SSF48726">
    <property type="entry name" value="Immunoglobulin"/>
    <property type="match status" value="2"/>
</dbReference>